<dbReference type="EMBL" id="CP159837">
    <property type="protein sequence ID" value="XCM38121.1"/>
    <property type="molecule type" value="Genomic_DNA"/>
</dbReference>
<evidence type="ECO:0000313" key="1">
    <source>
        <dbReference type="EMBL" id="XCM38121.1"/>
    </source>
</evidence>
<dbReference type="AlphaFoldDB" id="A0AAU8JH93"/>
<gene>
    <name evidence="1" type="ORF">ABWT76_000949</name>
</gene>
<protein>
    <submittedName>
        <fullName evidence="1">Uncharacterized protein</fullName>
    </submittedName>
</protein>
<name>A0AAU8JH93_9CYAN</name>
<accession>A0AAU8JH93</accession>
<dbReference type="PANTHER" id="PTHR43642:SF1">
    <property type="entry name" value="HYBRID SIGNAL TRANSDUCTION HISTIDINE KINASE G"/>
    <property type="match status" value="1"/>
</dbReference>
<dbReference type="InterPro" id="IPR053159">
    <property type="entry name" value="Hybrid_Histidine_Kinase"/>
</dbReference>
<reference evidence="1" key="1">
    <citation type="submission" date="2024-07" db="EMBL/GenBank/DDBJ databases">
        <authorList>
            <person name="Kim Y.J."/>
            <person name="Jeong J.Y."/>
        </authorList>
    </citation>
    <scope>NUCLEOTIDE SEQUENCE</scope>
    <source>
        <strain evidence="1">GIHE-MW2</strain>
    </source>
</reference>
<sequence length="256" mass="29731">MGVDAEEIDSTIERDKDISDREFVNRCKSSESLFALTIYYICQMQLCCMTQDFAQGILYINPTKKILTSILGFTLSSEYYYYASLLMLNQPNWYLYLNEINKNQQTMSQWVKSCPKNFQHKLLLIEAEQARRNENILAAMDLYDRAIALAKENEFLQDHALANQMAGYFYLGLGKEHFAKIYLSQSYSSYDRWGAKNKLKQLEANYSQYILQIGNFPEFNTTTISSYPGDNNANAFLDYAALAKNYQIISRFLELE</sequence>
<proteinExistence type="predicted"/>
<dbReference type="RefSeq" id="WP_354635730.1">
    <property type="nucleotide sequence ID" value="NZ_CP159837.1"/>
</dbReference>
<organism evidence="1">
    <name type="scientific">Planktothricoides raciborskii GIHE-MW2</name>
    <dbReference type="NCBI Taxonomy" id="2792601"/>
    <lineage>
        <taxon>Bacteria</taxon>
        <taxon>Bacillati</taxon>
        <taxon>Cyanobacteriota</taxon>
        <taxon>Cyanophyceae</taxon>
        <taxon>Oscillatoriophycideae</taxon>
        <taxon>Oscillatoriales</taxon>
        <taxon>Oscillatoriaceae</taxon>
        <taxon>Planktothricoides</taxon>
    </lineage>
</organism>
<dbReference type="PANTHER" id="PTHR43642">
    <property type="entry name" value="HYBRID SIGNAL TRANSDUCTION HISTIDINE KINASE G"/>
    <property type="match status" value="1"/>
</dbReference>